<dbReference type="Proteomes" id="UP000694923">
    <property type="component" value="Unplaced"/>
</dbReference>
<evidence type="ECO:0000259" key="11">
    <source>
        <dbReference type="SMART" id="SM00035"/>
    </source>
</evidence>
<dbReference type="SMART" id="SM00035">
    <property type="entry name" value="CLa"/>
    <property type="match status" value="1"/>
</dbReference>
<keyword evidence="12" id="KW-1185">Reference proteome</keyword>
<dbReference type="PANTHER" id="PTHR10970:SF2">
    <property type="entry name" value="CLUSTERIN-LIKE PROTEIN 1"/>
    <property type="match status" value="1"/>
</dbReference>
<feature type="coiled-coil region" evidence="9">
    <location>
        <begin position="99"/>
        <end position="133"/>
    </location>
</feature>
<dbReference type="InterPro" id="IPR016015">
    <property type="entry name" value="Clusterin_C"/>
</dbReference>
<evidence type="ECO:0000256" key="4">
    <source>
        <dbReference type="ARBA" id="ARBA00022729"/>
    </source>
</evidence>
<evidence type="ECO:0000313" key="13">
    <source>
        <dbReference type="RefSeq" id="XP_008561478.1"/>
    </source>
</evidence>
<evidence type="ECO:0000256" key="9">
    <source>
        <dbReference type="SAM" id="Coils"/>
    </source>
</evidence>
<feature type="domain" description="Clusterin C-terminal" evidence="11">
    <location>
        <begin position="175"/>
        <end position="349"/>
    </location>
</feature>
<keyword evidence="7" id="KW-0325">Glycoprotein</keyword>
<dbReference type="InterPro" id="IPR016014">
    <property type="entry name" value="Clusterin_N"/>
</dbReference>
<feature type="domain" description="Clusterin N-terminal" evidence="10">
    <location>
        <begin position="55"/>
        <end position="259"/>
    </location>
</feature>
<evidence type="ECO:0000256" key="6">
    <source>
        <dbReference type="ARBA" id="ARBA00023157"/>
    </source>
</evidence>
<comment type="subcellular location">
    <subcellularLocation>
        <location evidence="1">Secreted</location>
    </subcellularLocation>
</comment>
<organism evidence="12 13">
    <name type="scientific">Galeopterus variegatus</name>
    <name type="common">Malayan flying lemur</name>
    <name type="synonym">Cynocephalus variegatus</name>
    <dbReference type="NCBI Taxonomy" id="482537"/>
    <lineage>
        <taxon>Eukaryota</taxon>
        <taxon>Metazoa</taxon>
        <taxon>Chordata</taxon>
        <taxon>Craniata</taxon>
        <taxon>Vertebrata</taxon>
        <taxon>Euteleostomi</taxon>
        <taxon>Mammalia</taxon>
        <taxon>Eutheria</taxon>
        <taxon>Euarchontoglires</taxon>
        <taxon>Dermoptera</taxon>
        <taxon>Cynocephalidae</taxon>
        <taxon>Galeopterus</taxon>
    </lineage>
</organism>
<accession>A0ABM0PZD7</accession>
<dbReference type="RefSeq" id="XP_008561478.1">
    <property type="nucleotide sequence ID" value="XM_008563256.1"/>
</dbReference>
<dbReference type="InterPro" id="IPR000753">
    <property type="entry name" value="Clusterin-like"/>
</dbReference>
<dbReference type="Pfam" id="PF01093">
    <property type="entry name" value="Clusterin"/>
    <property type="match status" value="3"/>
</dbReference>
<proteinExistence type="inferred from homology"/>
<keyword evidence="6" id="KW-1015">Disulfide bond</keyword>
<evidence type="ECO:0000256" key="8">
    <source>
        <dbReference type="RuleBase" id="RU000629"/>
    </source>
</evidence>
<dbReference type="GeneID" id="103581420"/>
<keyword evidence="5 9" id="KW-0175">Coiled coil</keyword>
<evidence type="ECO:0000256" key="3">
    <source>
        <dbReference type="ARBA" id="ARBA00022525"/>
    </source>
</evidence>
<keyword evidence="3" id="KW-0964">Secreted</keyword>
<evidence type="ECO:0000256" key="2">
    <source>
        <dbReference type="ARBA" id="ARBA00010069"/>
    </source>
</evidence>
<dbReference type="PANTHER" id="PTHR10970">
    <property type="entry name" value="CLUSTERIN"/>
    <property type="match status" value="1"/>
</dbReference>
<gene>
    <name evidence="13" type="primary">LOC103581420</name>
</gene>
<evidence type="ECO:0000256" key="1">
    <source>
        <dbReference type="ARBA" id="ARBA00004613"/>
    </source>
</evidence>
<keyword evidence="4" id="KW-0732">Signal</keyword>
<evidence type="ECO:0000313" key="12">
    <source>
        <dbReference type="Proteomes" id="UP000694923"/>
    </source>
</evidence>
<protein>
    <recommendedName>
        <fullName evidence="8">Clusterin</fullName>
    </recommendedName>
</protein>
<evidence type="ECO:0000256" key="7">
    <source>
        <dbReference type="ARBA" id="ARBA00023180"/>
    </source>
</evidence>
<dbReference type="SMART" id="SM00030">
    <property type="entry name" value="CLb"/>
    <property type="match status" value="1"/>
</dbReference>
<sequence length="352" mass="40231">MNIKSEESGGPSRGWWHLHWGNIANNSGNMKPPLLVFTMYLLWLKDCRCAPTWKDKAAIGGNLKSFSDAGEIAVDEAVKKALIGVKQMKIIMERRGEEHSNLMKTLKKCREEKQEALQLMNEVQEHLDEEERLCQVSLADAWDECRSCLESSCMRFYTTCQPSWSPVKNTVRGKQSSRFQSSEALQLMNEVQEHLDEEERLCQVSLADAWDECRSCLENPEHGGLTSKMLPAQDRGLCGELGQNWSGCFKFYKRCRKCQDYLSEDCPDVPELHTELDEALRLVNVSNQQYTQILQMTQQHLEDTSYLMEKMREQFGWVSALANLAPGTENVSSSTKVAARPKSRHGHYMLIP</sequence>
<evidence type="ECO:0000256" key="5">
    <source>
        <dbReference type="ARBA" id="ARBA00023054"/>
    </source>
</evidence>
<name>A0ABM0PZD7_GALVR</name>
<evidence type="ECO:0000259" key="10">
    <source>
        <dbReference type="SMART" id="SM00030"/>
    </source>
</evidence>
<comment type="similarity">
    <text evidence="2 8">Belongs to the clusterin family.</text>
</comment>
<reference evidence="13" key="1">
    <citation type="submission" date="2025-08" db="UniProtKB">
        <authorList>
            <consortium name="RefSeq"/>
        </authorList>
    </citation>
    <scope>IDENTIFICATION</scope>
</reference>